<reference evidence="9" key="2">
    <citation type="journal article" date="2021" name="PeerJ">
        <title>Extensive microbial diversity within the chicken gut microbiome revealed by metagenomics and culture.</title>
        <authorList>
            <person name="Gilroy R."/>
            <person name="Ravi A."/>
            <person name="Getino M."/>
            <person name="Pursley I."/>
            <person name="Horton D.L."/>
            <person name="Alikhan N.F."/>
            <person name="Baker D."/>
            <person name="Gharbi K."/>
            <person name="Hall N."/>
            <person name="Watson M."/>
            <person name="Adriaenssens E.M."/>
            <person name="Foster-Nyarko E."/>
            <person name="Jarju S."/>
            <person name="Secka A."/>
            <person name="Antonio M."/>
            <person name="Oren A."/>
            <person name="Chaudhuri R.R."/>
            <person name="La Ragione R."/>
            <person name="Hildebrand F."/>
            <person name="Pallen M.J."/>
        </authorList>
    </citation>
    <scope>NUCLEOTIDE SEQUENCE</scope>
    <source>
        <strain evidence="9">B1-8020</strain>
    </source>
</reference>
<keyword evidence="3 5" id="KW-0472">Membrane</keyword>
<dbReference type="GO" id="GO:0032153">
    <property type="term" value="C:cell division site"/>
    <property type="evidence" value="ECO:0007669"/>
    <property type="project" value="UniProtKB-UniRule"/>
</dbReference>
<dbReference type="NCBIfam" id="TIGR01174">
    <property type="entry name" value="ftsA"/>
    <property type="match status" value="1"/>
</dbReference>
<organism evidence="9 10">
    <name type="scientific">Candidatus Merdivivens pullicola</name>
    <dbReference type="NCBI Taxonomy" id="2840872"/>
    <lineage>
        <taxon>Bacteria</taxon>
        <taxon>Pseudomonadati</taxon>
        <taxon>Bacteroidota</taxon>
        <taxon>Bacteroidia</taxon>
        <taxon>Bacteroidales</taxon>
        <taxon>Muribaculaceae</taxon>
        <taxon>Muribaculaceae incertae sedis</taxon>
        <taxon>Candidatus Merdivivens</taxon>
    </lineage>
</organism>
<evidence type="ECO:0000256" key="6">
    <source>
        <dbReference type="PIRNR" id="PIRNR003101"/>
    </source>
</evidence>
<comment type="function">
    <text evidence="5 6">Cell division protein that is involved in the assembly of the Z ring. May serve as a membrane anchor for the Z ring.</text>
</comment>
<dbReference type="InterPro" id="IPR003494">
    <property type="entry name" value="SHS2_FtsA"/>
</dbReference>
<feature type="compositionally biased region" description="Acidic residues" evidence="7">
    <location>
        <begin position="405"/>
        <end position="417"/>
    </location>
</feature>
<dbReference type="InterPro" id="IPR050696">
    <property type="entry name" value="FtsA/MreB"/>
</dbReference>
<dbReference type="SUPFAM" id="SSF53067">
    <property type="entry name" value="Actin-like ATPase domain"/>
    <property type="match status" value="2"/>
</dbReference>
<evidence type="ECO:0000259" key="8">
    <source>
        <dbReference type="SMART" id="SM00842"/>
    </source>
</evidence>
<evidence type="ECO:0000256" key="4">
    <source>
        <dbReference type="ARBA" id="ARBA00023306"/>
    </source>
</evidence>
<keyword evidence="2 5" id="KW-0132">Cell division</keyword>
<dbReference type="PIRSF" id="PIRSF003101">
    <property type="entry name" value="FtsA"/>
    <property type="match status" value="1"/>
</dbReference>
<comment type="subunit">
    <text evidence="5">Self-interacts. Interacts with FtsZ.</text>
</comment>
<dbReference type="SMART" id="SM00842">
    <property type="entry name" value="FtsA"/>
    <property type="match status" value="1"/>
</dbReference>
<keyword evidence="1 5" id="KW-1003">Cell membrane</keyword>
<comment type="similarity">
    <text evidence="5 6">Belongs to the FtsA/MreB family.</text>
</comment>
<evidence type="ECO:0000256" key="7">
    <source>
        <dbReference type="SAM" id="MobiDB-lite"/>
    </source>
</evidence>
<evidence type="ECO:0000256" key="3">
    <source>
        <dbReference type="ARBA" id="ARBA00023136"/>
    </source>
</evidence>
<evidence type="ECO:0000313" key="9">
    <source>
        <dbReference type="EMBL" id="MBO8473580.1"/>
    </source>
</evidence>
<dbReference type="GO" id="GO:0043093">
    <property type="term" value="P:FtsZ-dependent cytokinesis"/>
    <property type="evidence" value="ECO:0007669"/>
    <property type="project" value="UniProtKB-UniRule"/>
</dbReference>
<dbReference type="Proteomes" id="UP000823604">
    <property type="component" value="Unassembled WGS sequence"/>
</dbReference>
<feature type="domain" description="SHS2" evidence="8">
    <location>
        <begin position="6"/>
        <end position="194"/>
    </location>
</feature>
<dbReference type="InterPro" id="IPR020823">
    <property type="entry name" value="Cell_div_FtsA"/>
</dbReference>
<dbReference type="Pfam" id="PF14450">
    <property type="entry name" value="FtsA"/>
    <property type="match status" value="1"/>
</dbReference>
<dbReference type="PANTHER" id="PTHR32432:SF4">
    <property type="entry name" value="CELL DIVISION PROTEIN FTSA"/>
    <property type="match status" value="1"/>
</dbReference>
<dbReference type="HAMAP" id="MF_02033">
    <property type="entry name" value="FtsA"/>
    <property type="match status" value="1"/>
</dbReference>
<dbReference type="EMBL" id="JADIMA010000082">
    <property type="protein sequence ID" value="MBO8473580.1"/>
    <property type="molecule type" value="Genomic_DNA"/>
</dbReference>
<sequence>MEKRFITIVDIGSYRISVCTAAIEGKDISIVAHKDAHSEGVKRGIVFNPRQAAEVTGSLIKEIENELGIKISNVVTGIPGYGITNRDLLIEKNAADPDCITTTELNAMTAEAYNRTENENEKIYAAIPQSYRVGDIIDISYDDAVGMASETIEGKYRLLAGNKNIFSGNERVFKNLGINISGKALYSIASAESTLLDQEKYNGVALIEFGGNTTNLVIYYRNTIRYVYTLPFGGNNITHDIANECRITTRLAESIKRDFGNAMPDKLAINSEKSIQIKGRTLNDIEIPVKYLAEIINARCQEIFDAIFYKIEESGYAEQLSSGIVLTGGEANLMCITDFIKSLSGYPVRRAMPSVKIDYSGFSKLYDYSYASLTGLLKLVMDGEITLKGTDSASTYIEQNRQAGDDETTDNETEVTDETAGQIEEKPEKTEKKRKTTWLKDVFFGKDADNENA</sequence>
<accession>A0A9D9IJZ3</accession>
<evidence type="ECO:0000256" key="2">
    <source>
        <dbReference type="ARBA" id="ARBA00022618"/>
    </source>
</evidence>
<proteinExistence type="inferred from homology"/>
<dbReference type="Gene3D" id="3.30.420.40">
    <property type="match status" value="2"/>
</dbReference>
<dbReference type="AlphaFoldDB" id="A0A9D9IJZ3"/>
<keyword evidence="4 5" id="KW-0131">Cell cycle</keyword>
<comment type="caution">
    <text evidence="9">The sequence shown here is derived from an EMBL/GenBank/DDBJ whole genome shotgun (WGS) entry which is preliminary data.</text>
</comment>
<evidence type="ECO:0000313" key="10">
    <source>
        <dbReference type="Proteomes" id="UP000823604"/>
    </source>
</evidence>
<reference evidence="9" key="1">
    <citation type="submission" date="2020-10" db="EMBL/GenBank/DDBJ databases">
        <authorList>
            <person name="Gilroy R."/>
        </authorList>
    </citation>
    <scope>NUCLEOTIDE SEQUENCE</scope>
    <source>
        <strain evidence="9">B1-8020</strain>
    </source>
</reference>
<comment type="subcellular location">
    <subcellularLocation>
        <location evidence="5">Cell membrane</location>
        <topology evidence="5">Peripheral membrane protein</topology>
        <orientation evidence="5">Cytoplasmic side</orientation>
    </subcellularLocation>
    <text evidence="5">Localizes to the Z ring in an FtsZ-dependent manner. Targeted to the membrane through a conserved C-terminal amphipathic helix.</text>
</comment>
<dbReference type="GO" id="GO:0009898">
    <property type="term" value="C:cytoplasmic side of plasma membrane"/>
    <property type="evidence" value="ECO:0007669"/>
    <property type="project" value="UniProtKB-UniRule"/>
</dbReference>
<dbReference type="InterPro" id="IPR043129">
    <property type="entry name" value="ATPase_NBD"/>
</dbReference>
<protein>
    <recommendedName>
        <fullName evidence="5 6">Cell division protein FtsA</fullName>
    </recommendedName>
</protein>
<dbReference type="PANTHER" id="PTHR32432">
    <property type="entry name" value="CELL DIVISION PROTEIN FTSA-RELATED"/>
    <property type="match status" value="1"/>
</dbReference>
<name>A0A9D9IJZ3_9BACT</name>
<evidence type="ECO:0000256" key="5">
    <source>
        <dbReference type="HAMAP-Rule" id="MF_02033"/>
    </source>
</evidence>
<feature type="region of interest" description="Disordered" evidence="7">
    <location>
        <begin position="400"/>
        <end position="432"/>
    </location>
</feature>
<gene>
    <name evidence="5 9" type="primary">ftsA</name>
    <name evidence="9" type="ORF">IAB81_08165</name>
</gene>
<evidence type="ECO:0000256" key="1">
    <source>
        <dbReference type="ARBA" id="ARBA00022475"/>
    </source>
</evidence>